<sequence>MSRHNSDGVRVCVTCNNRERGTFAPRPCAVCGRVLTPRFYDRDGLPRCELCPPDPGVDHVEMICDLIASVSPAAGRDRARELVVATVVQAARRRQVAWDLEARPQLLTGAAADASGSVRRSVQALVDAGVAGVVSASCPFCGKTKVITGLREGPGCCQLCHNKTTARECVRCGHRRPVATRTPEGDPLCDQCGRREAFNRRICSVCGDLAVIATHRGGSPICEQCHQIPIAVCSICGQRKPCRHAGSDAPRCLNCARRARVADCTRCGRLRPVGSRDGRSILSRFLDCRPRRLYRNRDLLLGWRPRRAVVKREDASHGNEWAGRSARVGSGAAT</sequence>
<dbReference type="RefSeq" id="WP_281874084.1">
    <property type="nucleotide sequence ID" value="NZ_AP026978.1"/>
</dbReference>
<dbReference type="Proteomes" id="UP001317870">
    <property type="component" value="Chromosome"/>
</dbReference>
<reference evidence="2 3" key="1">
    <citation type="submission" date="2022-11" db="EMBL/GenBank/DDBJ databases">
        <title>Genome Sequencing of Nocardia sp. ON39_IFM12276 and assembly.</title>
        <authorList>
            <person name="Shimojima M."/>
            <person name="Toyokawa M."/>
            <person name="Uesaka K."/>
        </authorList>
    </citation>
    <scope>NUCLEOTIDE SEQUENCE [LARGE SCALE GENOMIC DNA]</scope>
    <source>
        <strain evidence="2 3">IFM 12276</strain>
    </source>
</reference>
<feature type="compositionally biased region" description="Low complexity" evidence="1">
    <location>
        <begin position="322"/>
        <end position="334"/>
    </location>
</feature>
<dbReference type="EMBL" id="AP026978">
    <property type="protein sequence ID" value="BDU01067.1"/>
    <property type="molecule type" value="Genomic_DNA"/>
</dbReference>
<organism evidence="2 3">
    <name type="scientific">Nocardia sputorum</name>
    <dbReference type="NCBI Taxonomy" id="2984338"/>
    <lineage>
        <taxon>Bacteria</taxon>
        <taxon>Bacillati</taxon>
        <taxon>Actinomycetota</taxon>
        <taxon>Actinomycetes</taxon>
        <taxon>Mycobacteriales</taxon>
        <taxon>Nocardiaceae</taxon>
        <taxon>Nocardia</taxon>
    </lineage>
</organism>
<evidence type="ECO:0000256" key="1">
    <source>
        <dbReference type="SAM" id="MobiDB-lite"/>
    </source>
</evidence>
<evidence type="ECO:0000313" key="3">
    <source>
        <dbReference type="Proteomes" id="UP001317870"/>
    </source>
</evidence>
<evidence type="ECO:0000313" key="2">
    <source>
        <dbReference type="EMBL" id="BDU01067.1"/>
    </source>
</evidence>
<evidence type="ECO:0008006" key="4">
    <source>
        <dbReference type="Google" id="ProtNLM"/>
    </source>
</evidence>
<proteinExistence type="predicted"/>
<protein>
    <recommendedName>
        <fullName evidence="4">CR-type domain-containing protein</fullName>
    </recommendedName>
</protein>
<name>A0ABM8D186_9NOCA</name>
<gene>
    <name evidence="2" type="ORF">IFM12276_40950</name>
</gene>
<accession>A0ABM8D186</accession>
<keyword evidence="3" id="KW-1185">Reference proteome</keyword>
<feature type="region of interest" description="Disordered" evidence="1">
    <location>
        <begin position="314"/>
        <end position="334"/>
    </location>
</feature>